<dbReference type="EMBL" id="LT629711">
    <property type="protein sequence ID" value="SDP36634.1"/>
    <property type="molecule type" value="Genomic_DNA"/>
</dbReference>
<dbReference type="InterPro" id="IPR041581">
    <property type="entry name" value="Glyoxalase_6"/>
</dbReference>
<dbReference type="SUPFAM" id="SSF54593">
    <property type="entry name" value="Glyoxalase/Bleomycin resistance protein/Dihydroxybiphenyl dioxygenase"/>
    <property type="match status" value="1"/>
</dbReference>
<dbReference type="CDD" id="cd06587">
    <property type="entry name" value="VOC"/>
    <property type="match status" value="1"/>
</dbReference>
<dbReference type="PANTHER" id="PTHR35908">
    <property type="entry name" value="HYPOTHETICAL FUSION PROTEIN"/>
    <property type="match status" value="1"/>
</dbReference>
<dbReference type="AlphaFoldDB" id="A0A1H0S4L7"/>
<accession>A0A1H0S4L7</accession>
<dbReference type="OrthoDB" id="1645442at2"/>
<evidence type="ECO:0000313" key="2">
    <source>
        <dbReference type="EMBL" id="SDP36634.1"/>
    </source>
</evidence>
<gene>
    <name evidence="2" type="ORF">SAMN04489867_2205</name>
</gene>
<dbReference type="Pfam" id="PF18029">
    <property type="entry name" value="Glyoxalase_6"/>
    <property type="match status" value="1"/>
</dbReference>
<evidence type="ECO:0000259" key="1">
    <source>
        <dbReference type="PROSITE" id="PS51819"/>
    </source>
</evidence>
<protein>
    <submittedName>
        <fullName evidence="2">Catechol 2,3-dioxygenase</fullName>
    </submittedName>
</protein>
<dbReference type="GO" id="GO:0051213">
    <property type="term" value="F:dioxygenase activity"/>
    <property type="evidence" value="ECO:0007669"/>
    <property type="project" value="UniProtKB-KW"/>
</dbReference>
<dbReference type="PANTHER" id="PTHR35908:SF1">
    <property type="entry name" value="CONSERVED PROTEIN"/>
    <property type="match status" value="1"/>
</dbReference>
<dbReference type="STRING" id="443156.SAMN04489867_2205"/>
<dbReference type="PROSITE" id="PS51819">
    <property type="entry name" value="VOC"/>
    <property type="match status" value="1"/>
</dbReference>
<reference evidence="3" key="1">
    <citation type="submission" date="2016-10" db="EMBL/GenBank/DDBJ databases">
        <authorList>
            <person name="Varghese N."/>
            <person name="Submissions S."/>
        </authorList>
    </citation>
    <scope>NUCLEOTIDE SEQUENCE [LARGE SCALE GENOMIC DNA]</scope>
    <source>
        <strain evidence="3">DSM 22329</strain>
    </source>
</reference>
<keyword evidence="2" id="KW-0223">Dioxygenase</keyword>
<evidence type="ECO:0000313" key="3">
    <source>
        <dbReference type="Proteomes" id="UP000199077"/>
    </source>
</evidence>
<dbReference type="InterPro" id="IPR029068">
    <property type="entry name" value="Glyas_Bleomycin-R_OHBP_Dase"/>
</dbReference>
<proteinExistence type="predicted"/>
<organism evidence="2 3">
    <name type="scientific">Pedococcus dokdonensis</name>
    <dbReference type="NCBI Taxonomy" id="443156"/>
    <lineage>
        <taxon>Bacteria</taxon>
        <taxon>Bacillati</taxon>
        <taxon>Actinomycetota</taxon>
        <taxon>Actinomycetes</taxon>
        <taxon>Micrococcales</taxon>
        <taxon>Intrasporangiaceae</taxon>
        <taxon>Pedococcus</taxon>
    </lineage>
</organism>
<keyword evidence="3" id="KW-1185">Reference proteome</keyword>
<name>A0A1H0S4L7_9MICO</name>
<dbReference type="Gene3D" id="3.10.180.10">
    <property type="entry name" value="2,3-Dihydroxybiphenyl 1,2-Dioxygenase, domain 1"/>
    <property type="match status" value="1"/>
</dbReference>
<sequence length="146" mass="15380">MADNAAPKPLLDLVVIDCPDAVELARFYGEVLGWELEPDAKKGWATLVPPGGGVTPDNPGGRTSLAFQGIDDFEPPTWPGGEHPQQFHLDLWAGDIAAAEPAVLAAGATVHQHQPSERGTFKVYLDPVGHPLCLIGRAPGSQSNAT</sequence>
<keyword evidence="2" id="KW-0560">Oxidoreductase</keyword>
<dbReference type="Proteomes" id="UP000199077">
    <property type="component" value="Chromosome I"/>
</dbReference>
<dbReference type="InterPro" id="IPR037523">
    <property type="entry name" value="VOC_core"/>
</dbReference>
<dbReference type="RefSeq" id="WP_091785218.1">
    <property type="nucleotide sequence ID" value="NZ_LT629711.1"/>
</dbReference>
<feature type="domain" description="VOC" evidence="1">
    <location>
        <begin position="10"/>
        <end position="137"/>
    </location>
</feature>